<accession>A0AAV7IB08</accession>
<evidence type="ECO:0000313" key="2">
    <source>
        <dbReference type="Proteomes" id="UP000826195"/>
    </source>
</evidence>
<evidence type="ECO:0000313" key="1">
    <source>
        <dbReference type="EMBL" id="KAH0548939.1"/>
    </source>
</evidence>
<sequence>MHQWGDKKRIEMATEFPEKIVYFFLDSWIRNPHPRWEVDGSPGSVMCMNQELEVLLLRPKEGFDTEERKLWRVQWNLEPGTFSQRLHSFVRFQFVKSSLLVFFQNTIAV</sequence>
<comment type="caution">
    <text evidence="1">The sequence shown here is derived from an EMBL/GenBank/DDBJ whole genome shotgun (WGS) entry which is preliminary data.</text>
</comment>
<keyword evidence="2" id="KW-1185">Reference proteome</keyword>
<dbReference type="AlphaFoldDB" id="A0AAV7IB08"/>
<proteinExistence type="predicted"/>
<dbReference type="Proteomes" id="UP000826195">
    <property type="component" value="Unassembled WGS sequence"/>
</dbReference>
<gene>
    <name evidence="1" type="ORF">KQX54_004537</name>
</gene>
<protein>
    <submittedName>
        <fullName evidence="1">Uncharacterized protein</fullName>
    </submittedName>
</protein>
<reference evidence="1 2" key="1">
    <citation type="journal article" date="2021" name="J. Hered.">
        <title>A chromosome-level genome assembly of the parasitoid wasp, Cotesia glomerata (Hymenoptera: Braconidae).</title>
        <authorList>
            <person name="Pinto B.J."/>
            <person name="Weis J.J."/>
            <person name="Gamble T."/>
            <person name="Ode P.J."/>
            <person name="Paul R."/>
            <person name="Zaspel J.M."/>
        </authorList>
    </citation>
    <scope>NUCLEOTIDE SEQUENCE [LARGE SCALE GENOMIC DNA]</scope>
    <source>
        <strain evidence="1">CgM1</strain>
    </source>
</reference>
<dbReference type="EMBL" id="JAHXZJ010001864">
    <property type="protein sequence ID" value="KAH0548939.1"/>
    <property type="molecule type" value="Genomic_DNA"/>
</dbReference>
<organism evidence="1 2">
    <name type="scientific">Cotesia glomerata</name>
    <name type="common">Lepidopteran parasitic wasp</name>
    <name type="synonym">Apanteles glomeratus</name>
    <dbReference type="NCBI Taxonomy" id="32391"/>
    <lineage>
        <taxon>Eukaryota</taxon>
        <taxon>Metazoa</taxon>
        <taxon>Ecdysozoa</taxon>
        <taxon>Arthropoda</taxon>
        <taxon>Hexapoda</taxon>
        <taxon>Insecta</taxon>
        <taxon>Pterygota</taxon>
        <taxon>Neoptera</taxon>
        <taxon>Endopterygota</taxon>
        <taxon>Hymenoptera</taxon>
        <taxon>Apocrita</taxon>
        <taxon>Ichneumonoidea</taxon>
        <taxon>Braconidae</taxon>
        <taxon>Microgastrinae</taxon>
        <taxon>Cotesia</taxon>
    </lineage>
</organism>
<name>A0AAV7IB08_COTGL</name>